<dbReference type="InterPro" id="IPR006139">
    <property type="entry name" value="D-isomer_2_OHA_DH_cat_dom"/>
</dbReference>
<evidence type="ECO:0000256" key="1">
    <source>
        <dbReference type="ARBA" id="ARBA00005854"/>
    </source>
</evidence>
<dbReference type="PANTHER" id="PTHR10996">
    <property type="entry name" value="2-HYDROXYACID DEHYDROGENASE-RELATED"/>
    <property type="match status" value="1"/>
</dbReference>
<sequence>MGDMKIVVGDRNLFPHRELFESGLPHGATVSWHPVFDEQSVIADLPDADVYVGGKFTAAMAAAAGRLRLIQVAGAGYDNVSLSDVSADTRVANTFHHESSIAEYIVSTAILLRRGFLTQDRALRRGIWATSVYDDTIDQPRTLRDARIGFVGFGHIGAQSWTVLRALGATGCAVTGSGSVDADEHGLAWAGDTGALTRLLDESDVVVVSAPLNDRTRGMIGRDELARIGSGGVLINVGRGPLVDPHSLHDALSDRSIAAAAIDVWYDYPSSDGTGRPSELPFSELSNLVMTPHSSGVTRDTFVGRVGDITGNITRLADGRELLRVVHPRA</sequence>
<dbReference type="EMBL" id="BMCS01000001">
    <property type="protein sequence ID" value="GGF20411.1"/>
    <property type="molecule type" value="Genomic_DNA"/>
</dbReference>
<feature type="domain" description="D-isomer specific 2-hydroxyacid dehydrogenase catalytic" evidence="4">
    <location>
        <begin position="29"/>
        <end position="326"/>
    </location>
</feature>
<dbReference type="InterPro" id="IPR036291">
    <property type="entry name" value="NAD(P)-bd_dom_sf"/>
</dbReference>
<feature type="domain" description="D-isomer specific 2-hydroxyacid dehydrogenase NAD-binding" evidence="5">
    <location>
        <begin position="109"/>
        <end position="294"/>
    </location>
</feature>
<dbReference type="Pfam" id="PF02826">
    <property type="entry name" value="2-Hacid_dh_C"/>
    <property type="match status" value="1"/>
</dbReference>
<dbReference type="Proteomes" id="UP000632454">
    <property type="component" value="Unassembled WGS sequence"/>
</dbReference>
<evidence type="ECO:0000259" key="5">
    <source>
        <dbReference type="Pfam" id="PF02826"/>
    </source>
</evidence>
<dbReference type="Pfam" id="PF00389">
    <property type="entry name" value="2-Hacid_dh"/>
    <property type="match status" value="1"/>
</dbReference>
<comment type="caution">
    <text evidence="6">The sequence shown here is derived from an EMBL/GenBank/DDBJ whole genome shotgun (WGS) entry which is preliminary data.</text>
</comment>
<evidence type="ECO:0000256" key="2">
    <source>
        <dbReference type="ARBA" id="ARBA00023002"/>
    </source>
</evidence>
<evidence type="ECO:0000256" key="3">
    <source>
        <dbReference type="RuleBase" id="RU003719"/>
    </source>
</evidence>
<gene>
    <name evidence="6" type="ORF">GCM10007298_15480</name>
</gene>
<evidence type="ECO:0000259" key="4">
    <source>
        <dbReference type="Pfam" id="PF00389"/>
    </source>
</evidence>
<evidence type="ECO:0000313" key="6">
    <source>
        <dbReference type="EMBL" id="GGF20411.1"/>
    </source>
</evidence>
<dbReference type="CDD" id="cd12165">
    <property type="entry name" value="2-Hacid_dh_6"/>
    <property type="match status" value="1"/>
</dbReference>
<dbReference type="Gene3D" id="3.40.50.720">
    <property type="entry name" value="NAD(P)-binding Rossmann-like Domain"/>
    <property type="match status" value="2"/>
</dbReference>
<proteinExistence type="inferred from homology"/>
<dbReference type="InterPro" id="IPR006140">
    <property type="entry name" value="D-isomer_DH_NAD-bd"/>
</dbReference>
<protein>
    <submittedName>
        <fullName evidence="6">2-hydroxyacid dehydrogenase</fullName>
    </submittedName>
</protein>
<dbReference type="SUPFAM" id="SSF52283">
    <property type="entry name" value="Formate/glycerate dehydrogenase catalytic domain-like"/>
    <property type="match status" value="1"/>
</dbReference>
<evidence type="ECO:0000313" key="7">
    <source>
        <dbReference type="Proteomes" id="UP000632454"/>
    </source>
</evidence>
<keyword evidence="2 3" id="KW-0560">Oxidoreductase</keyword>
<dbReference type="SUPFAM" id="SSF51735">
    <property type="entry name" value="NAD(P)-binding Rossmann-fold domains"/>
    <property type="match status" value="1"/>
</dbReference>
<keyword evidence="7" id="KW-1185">Reference proteome</keyword>
<organism evidence="6 7">
    <name type="scientific">Williamsia phyllosphaerae</name>
    <dbReference type="NCBI Taxonomy" id="885042"/>
    <lineage>
        <taxon>Bacteria</taxon>
        <taxon>Bacillati</taxon>
        <taxon>Actinomycetota</taxon>
        <taxon>Actinomycetes</taxon>
        <taxon>Mycobacteriales</taxon>
        <taxon>Nocardiaceae</taxon>
        <taxon>Williamsia</taxon>
    </lineage>
</organism>
<accession>A0ABQ1UJB0</accession>
<reference evidence="7" key="1">
    <citation type="journal article" date="2019" name="Int. J. Syst. Evol. Microbiol.">
        <title>The Global Catalogue of Microorganisms (GCM) 10K type strain sequencing project: providing services to taxonomists for standard genome sequencing and annotation.</title>
        <authorList>
            <consortium name="The Broad Institute Genomics Platform"/>
            <consortium name="The Broad Institute Genome Sequencing Center for Infectious Disease"/>
            <person name="Wu L."/>
            <person name="Ma J."/>
        </authorList>
    </citation>
    <scope>NUCLEOTIDE SEQUENCE [LARGE SCALE GENOMIC DNA]</scope>
    <source>
        <strain evidence="7">CCM 7855</strain>
    </source>
</reference>
<name>A0ABQ1UJB0_9NOCA</name>
<comment type="similarity">
    <text evidence="1 3">Belongs to the D-isomer specific 2-hydroxyacid dehydrogenase family.</text>
</comment>
<dbReference type="InterPro" id="IPR050223">
    <property type="entry name" value="D-isomer_2-hydroxyacid_DH"/>
</dbReference>